<proteinExistence type="predicted"/>
<name>A0ABT6YQN5_9BACT</name>
<accession>A0ABT6YQN5</accession>
<reference evidence="1 2" key="1">
    <citation type="submission" date="2023-05" db="EMBL/GenBank/DDBJ databases">
        <title>Novel species of genus Flectobacillus isolated from stream in China.</title>
        <authorList>
            <person name="Lu H."/>
        </authorList>
    </citation>
    <scope>NUCLEOTIDE SEQUENCE [LARGE SCALE GENOMIC DNA]</scope>
    <source>
        <strain evidence="1 2">DC10W</strain>
    </source>
</reference>
<gene>
    <name evidence="1" type="ORF">QM480_16240</name>
</gene>
<dbReference type="Proteomes" id="UP001236569">
    <property type="component" value="Unassembled WGS sequence"/>
</dbReference>
<evidence type="ECO:0000313" key="1">
    <source>
        <dbReference type="EMBL" id="MDI9865894.1"/>
    </source>
</evidence>
<organism evidence="1 2">
    <name type="scientific">Flectobacillus longus</name>
    <dbReference type="NCBI Taxonomy" id="2984207"/>
    <lineage>
        <taxon>Bacteria</taxon>
        <taxon>Pseudomonadati</taxon>
        <taxon>Bacteroidota</taxon>
        <taxon>Cytophagia</taxon>
        <taxon>Cytophagales</taxon>
        <taxon>Flectobacillaceae</taxon>
        <taxon>Flectobacillus</taxon>
    </lineage>
</organism>
<dbReference type="SUPFAM" id="SSF55729">
    <property type="entry name" value="Acyl-CoA N-acyltransferases (Nat)"/>
    <property type="match status" value="1"/>
</dbReference>
<evidence type="ECO:0008006" key="3">
    <source>
        <dbReference type="Google" id="ProtNLM"/>
    </source>
</evidence>
<sequence length="310" mass="36002">MLHLLNHYATQDECSFTLSLFFQPEHLRWQSARQAIGFAWQSNDNSKWQALAYFWLENQQATSPLAASFGGFDFDNELSDKQLFAFVEAVFCWLKTQQIHAVQIIQAPVCYQVHYPRLQKVLAFFSTNIISETNQHLAISDIPFAKIINPAAKRRLNKCEKEHFFLEINPQKLNEQYDFIQKERLAKGIPLTITKARFLSLFESFPESFLPFTLYHNNQIIATCTAVIVVPQQIIYYFLPANSLSYKPFSPSILLIKYLYKYAQLHQYKILDLGISSVNGILNENLFRFKKNLGAITTTKQQGYFELLND</sequence>
<comment type="caution">
    <text evidence="1">The sequence shown here is derived from an EMBL/GenBank/DDBJ whole genome shotgun (WGS) entry which is preliminary data.</text>
</comment>
<keyword evidence="2" id="KW-1185">Reference proteome</keyword>
<dbReference type="RefSeq" id="WP_283370827.1">
    <property type="nucleotide sequence ID" value="NZ_JASHID010000012.1"/>
</dbReference>
<evidence type="ECO:0000313" key="2">
    <source>
        <dbReference type="Proteomes" id="UP001236569"/>
    </source>
</evidence>
<dbReference type="InterPro" id="IPR016181">
    <property type="entry name" value="Acyl_CoA_acyltransferase"/>
</dbReference>
<dbReference type="EMBL" id="JASHID010000012">
    <property type="protein sequence ID" value="MDI9865894.1"/>
    <property type="molecule type" value="Genomic_DNA"/>
</dbReference>
<protein>
    <recommendedName>
        <fullName evidence="3">BioF2-like acetyltransferase domain-containing protein</fullName>
    </recommendedName>
</protein>
<dbReference type="Gene3D" id="3.40.630.30">
    <property type="match status" value="1"/>
</dbReference>